<gene>
    <name evidence="2" type="ORF">MAQ5080_00484</name>
</gene>
<keyword evidence="3" id="KW-1185">Reference proteome</keyword>
<protein>
    <recommendedName>
        <fullName evidence="4">Cysteine-rich CWC</fullName>
    </recommendedName>
</protein>
<evidence type="ECO:0000256" key="1">
    <source>
        <dbReference type="SAM" id="MobiDB-lite"/>
    </source>
</evidence>
<accession>A0A1A8T5P1</accession>
<dbReference type="Proteomes" id="UP000092627">
    <property type="component" value="Unassembled WGS sequence"/>
</dbReference>
<feature type="region of interest" description="Disordered" evidence="1">
    <location>
        <begin position="67"/>
        <end position="96"/>
    </location>
</feature>
<dbReference type="OrthoDB" id="5625686at2"/>
<reference evidence="2 3" key="1">
    <citation type="submission" date="2016-06" db="EMBL/GenBank/DDBJ databases">
        <authorList>
            <person name="Kjaerup R.B."/>
            <person name="Dalgaard T.S."/>
            <person name="Juul-Madsen H.R."/>
        </authorList>
    </citation>
    <scope>NUCLEOTIDE SEQUENCE [LARGE SCALE GENOMIC DNA]</scope>
    <source>
        <strain evidence="2 3">CECT 5080</strain>
    </source>
</reference>
<proteinExistence type="predicted"/>
<evidence type="ECO:0000313" key="3">
    <source>
        <dbReference type="Proteomes" id="UP000092627"/>
    </source>
</evidence>
<dbReference type="InterPro" id="IPR032720">
    <property type="entry name" value="Cys_rich_CWC"/>
</dbReference>
<organism evidence="2 3">
    <name type="scientific">Marinomonas aquimarina</name>
    <dbReference type="NCBI Taxonomy" id="295068"/>
    <lineage>
        <taxon>Bacteria</taxon>
        <taxon>Pseudomonadati</taxon>
        <taxon>Pseudomonadota</taxon>
        <taxon>Gammaproteobacteria</taxon>
        <taxon>Oceanospirillales</taxon>
        <taxon>Oceanospirillaceae</taxon>
        <taxon>Marinomonas</taxon>
    </lineage>
</organism>
<dbReference type="EMBL" id="FLOC01000002">
    <property type="protein sequence ID" value="SBS26313.1"/>
    <property type="molecule type" value="Genomic_DNA"/>
</dbReference>
<sequence length="96" mass="10410">MSSIDPNRCPLCGADNHCAVTLKQDPSTCWCHQPDVLIDSDLLAKLPTAARGKACICQHCVTQDAQQKQATGQIKPQPVKLSSDRHMDSFFDAGNS</sequence>
<evidence type="ECO:0000313" key="2">
    <source>
        <dbReference type="EMBL" id="SBS26313.1"/>
    </source>
</evidence>
<dbReference type="AlphaFoldDB" id="A0A1A8T5P1"/>
<dbReference type="STRING" id="295068.MAQ5080_00484"/>
<dbReference type="Pfam" id="PF14375">
    <property type="entry name" value="Cys_rich_CWC"/>
    <property type="match status" value="1"/>
</dbReference>
<name>A0A1A8T5P1_9GAMM</name>
<evidence type="ECO:0008006" key="4">
    <source>
        <dbReference type="Google" id="ProtNLM"/>
    </source>
</evidence>
<dbReference type="RefSeq" id="WP_067205354.1">
    <property type="nucleotide sequence ID" value="NZ_FLOC01000002.1"/>
</dbReference>